<gene>
    <name evidence="6" type="ORF">ACFO0B_23245</name>
</gene>
<dbReference type="InterPro" id="IPR029016">
    <property type="entry name" value="GAF-like_dom_sf"/>
</dbReference>
<proteinExistence type="predicted"/>
<evidence type="ECO:0000256" key="3">
    <source>
        <dbReference type="ARBA" id="ARBA00023163"/>
    </source>
</evidence>
<evidence type="ECO:0000313" key="7">
    <source>
        <dbReference type="Proteomes" id="UP001595696"/>
    </source>
</evidence>
<dbReference type="SMART" id="SM00346">
    <property type="entry name" value="HTH_ICLR"/>
    <property type="match status" value="1"/>
</dbReference>
<dbReference type="InterPro" id="IPR036388">
    <property type="entry name" value="WH-like_DNA-bd_sf"/>
</dbReference>
<dbReference type="Gene3D" id="1.10.10.10">
    <property type="entry name" value="Winged helix-like DNA-binding domain superfamily/Winged helix DNA-binding domain"/>
    <property type="match status" value="1"/>
</dbReference>
<name>A0ABV8DY61_9NOCA</name>
<feature type="domain" description="HTH iclR-type" evidence="4">
    <location>
        <begin position="22"/>
        <end position="82"/>
    </location>
</feature>
<dbReference type="EMBL" id="JBHSAX010000019">
    <property type="protein sequence ID" value="MFC3964913.1"/>
    <property type="molecule type" value="Genomic_DNA"/>
</dbReference>
<organism evidence="6 7">
    <name type="scientific">Nocardia jiangsuensis</name>
    <dbReference type="NCBI Taxonomy" id="1691563"/>
    <lineage>
        <taxon>Bacteria</taxon>
        <taxon>Bacillati</taxon>
        <taxon>Actinomycetota</taxon>
        <taxon>Actinomycetes</taxon>
        <taxon>Mycobacteriales</taxon>
        <taxon>Nocardiaceae</taxon>
        <taxon>Nocardia</taxon>
    </lineage>
</organism>
<evidence type="ECO:0000256" key="2">
    <source>
        <dbReference type="ARBA" id="ARBA00023125"/>
    </source>
</evidence>
<evidence type="ECO:0000313" key="6">
    <source>
        <dbReference type="EMBL" id="MFC3964913.1"/>
    </source>
</evidence>
<dbReference type="Gene3D" id="3.30.450.40">
    <property type="match status" value="1"/>
</dbReference>
<dbReference type="Proteomes" id="UP001595696">
    <property type="component" value="Unassembled WGS sequence"/>
</dbReference>
<feature type="domain" description="IclR-ED" evidence="5">
    <location>
        <begin position="83"/>
        <end position="264"/>
    </location>
</feature>
<evidence type="ECO:0000256" key="1">
    <source>
        <dbReference type="ARBA" id="ARBA00023015"/>
    </source>
</evidence>
<evidence type="ECO:0000259" key="4">
    <source>
        <dbReference type="PROSITE" id="PS51077"/>
    </source>
</evidence>
<dbReference type="PROSITE" id="PS51078">
    <property type="entry name" value="ICLR_ED"/>
    <property type="match status" value="1"/>
</dbReference>
<dbReference type="InterPro" id="IPR036390">
    <property type="entry name" value="WH_DNA-bd_sf"/>
</dbReference>
<accession>A0ABV8DY61</accession>
<dbReference type="InterPro" id="IPR050707">
    <property type="entry name" value="HTH_MetabolicPath_Reg"/>
</dbReference>
<comment type="caution">
    <text evidence="6">The sequence shown here is derived from an EMBL/GenBank/DDBJ whole genome shotgun (WGS) entry which is preliminary data.</text>
</comment>
<keyword evidence="2" id="KW-0238">DNA-binding</keyword>
<keyword evidence="7" id="KW-1185">Reference proteome</keyword>
<dbReference type="PANTHER" id="PTHR30136:SF24">
    <property type="entry name" value="HTH-TYPE TRANSCRIPTIONAL REPRESSOR ALLR"/>
    <property type="match status" value="1"/>
</dbReference>
<sequence>MTVDAPPHATRPIGRCPATAPVSMIERMTLILEAFDAASPALTLVELCERTGLPRSTVHRILDQMIKLRWLAHAPGGYRLGSRTLELGGLAADHNEVREAVSPLLHDLAYRADMVGHLGVLDGREVLYLDKVGRSCPTLPTRLGGRMPAHSTALGKAMLAAQERGIVAAAREPLPRLTPRTICDRVELNRELSRIRGRQCVAVDSEESFTGVTCVAVPVRTPGSVVAALSLSVRAGVELPALDTARLAGLLVEVAQECGRSLRPQPPGRH</sequence>
<keyword evidence="1" id="KW-0805">Transcription regulation</keyword>
<keyword evidence="3" id="KW-0804">Transcription</keyword>
<dbReference type="Pfam" id="PF01614">
    <property type="entry name" value="IclR_C"/>
    <property type="match status" value="1"/>
</dbReference>
<protein>
    <submittedName>
        <fullName evidence="6">IclR family transcriptional regulator</fullName>
    </submittedName>
</protein>
<evidence type="ECO:0000259" key="5">
    <source>
        <dbReference type="PROSITE" id="PS51078"/>
    </source>
</evidence>
<dbReference type="RefSeq" id="WP_378614682.1">
    <property type="nucleotide sequence ID" value="NZ_JBHSAX010000019.1"/>
</dbReference>
<dbReference type="SUPFAM" id="SSF55781">
    <property type="entry name" value="GAF domain-like"/>
    <property type="match status" value="1"/>
</dbReference>
<dbReference type="Pfam" id="PF09339">
    <property type="entry name" value="HTH_IclR"/>
    <property type="match status" value="1"/>
</dbReference>
<reference evidence="7" key="1">
    <citation type="journal article" date="2019" name="Int. J. Syst. Evol. Microbiol.">
        <title>The Global Catalogue of Microorganisms (GCM) 10K type strain sequencing project: providing services to taxonomists for standard genome sequencing and annotation.</title>
        <authorList>
            <consortium name="The Broad Institute Genomics Platform"/>
            <consortium name="The Broad Institute Genome Sequencing Center for Infectious Disease"/>
            <person name="Wu L."/>
            <person name="Ma J."/>
        </authorList>
    </citation>
    <scope>NUCLEOTIDE SEQUENCE [LARGE SCALE GENOMIC DNA]</scope>
    <source>
        <strain evidence="7">CGMCC 4.7330</strain>
    </source>
</reference>
<dbReference type="PROSITE" id="PS51077">
    <property type="entry name" value="HTH_ICLR"/>
    <property type="match status" value="1"/>
</dbReference>
<dbReference type="InterPro" id="IPR005471">
    <property type="entry name" value="Tscrpt_reg_IclR_N"/>
</dbReference>
<dbReference type="SUPFAM" id="SSF46785">
    <property type="entry name" value="Winged helix' DNA-binding domain"/>
    <property type="match status" value="1"/>
</dbReference>
<dbReference type="InterPro" id="IPR014757">
    <property type="entry name" value="Tscrpt_reg_IclR_C"/>
</dbReference>
<dbReference type="PANTHER" id="PTHR30136">
    <property type="entry name" value="HELIX-TURN-HELIX TRANSCRIPTIONAL REGULATOR, ICLR FAMILY"/>
    <property type="match status" value="1"/>
</dbReference>